<keyword evidence="3" id="KW-0732">Signal</keyword>
<feature type="signal peptide" evidence="3">
    <location>
        <begin position="1"/>
        <end position="24"/>
    </location>
</feature>
<evidence type="ECO:0000256" key="2">
    <source>
        <dbReference type="SAM" id="MobiDB-lite"/>
    </source>
</evidence>
<organism evidence="5 6">
    <name type="scientific">Pendulispora albinea</name>
    <dbReference type="NCBI Taxonomy" id="2741071"/>
    <lineage>
        <taxon>Bacteria</taxon>
        <taxon>Pseudomonadati</taxon>
        <taxon>Myxococcota</taxon>
        <taxon>Myxococcia</taxon>
        <taxon>Myxococcales</taxon>
        <taxon>Sorangiineae</taxon>
        <taxon>Pendulisporaceae</taxon>
        <taxon>Pendulispora</taxon>
    </lineage>
</organism>
<feature type="region of interest" description="Disordered" evidence="2">
    <location>
        <begin position="172"/>
        <end position="214"/>
    </location>
</feature>
<evidence type="ECO:0000313" key="6">
    <source>
        <dbReference type="Proteomes" id="UP001370348"/>
    </source>
</evidence>
<name>A0ABZ2M5I9_9BACT</name>
<feature type="repeat" description="TPR" evidence="1">
    <location>
        <begin position="28"/>
        <end position="61"/>
    </location>
</feature>
<evidence type="ECO:0000313" key="5">
    <source>
        <dbReference type="EMBL" id="WXB17506.1"/>
    </source>
</evidence>
<proteinExistence type="predicted"/>
<dbReference type="RefSeq" id="WP_394827140.1">
    <property type="nucleotide sequence ID" value="NZ_CP089984.1"/>
</dbReference>
<dbReference type="Pfam" id="PF08308">
    <property type="entry name" value="PEGA"/>
    <property type="match status" value="1"/>
</dbReference>
<dbReference type="Gene3D" id="1.25.40.10">
    <property type="entry name" value="Tetratricopeptide repeat domain"/>
    <property type="match status" value="1"/>
</dbReference>
<gene>
    <name evidence="5" type="ORF">LZC94_09530</name>
</gene>
<dbReference type="PROSITE" id="PS50005">
    <property type="entry name" value="TPR"/>
    <property type="match status" value="1"/>
</dbReference>
<evidence type="ECO:0000256" key="1">
    <source>
        <dbReference type="PROSITE-ProRule" id="PRU00339"/>
    </source>
</evidence>
<feature type="domain" description="PEGA" evidence="4">
    <location>
        <begin position="122"/>
        <end position="182"/>
    </location>
</feature>
<dbReference type="InterPro" id="IPR019734">
    <property type="entry name" value="TPR_rpt"/>
</dbReference>
<dbReference type="InterPro" id="IPR011990">
    <property type="entry name" value="TPR-like_helical_dom_sf"/>
</dbReference>
<dbReference type="Proteomes" id="UP001370348">
    <property type="component" value="Chromosome"/>
</dbReference>
<evidence type="ECO:0000259" key="4">
    <source>
        <dbReference type="Pfam" id="PF08308"/>
    </source>
</evidence>
<feature type="compositionally biased region" description="Pro residues" evidence="2">
    <location>
        <begin position="195"/>
        <end position="208"/>
    </location>
</feature>
<reference evidence="5 6" key="1">
    <citation type="submission" date="2021-12" db="EMBL/GenBank/DDBJ databases">
        <title>Discovery of the Pendulisporaceae a myxobacterial family with distinct sporulation behavior and unique specialized metabolism.</title>
        <authorList>
            <person name="Garcia R."/>
            <person name="Popoff A."/>
            <person name="Bader C.D."/>
            <person name="Loehr J."/>
            <person name="Walesch S."/>
            <person name="Walt C."/>
            <person name="Boldt J."/>
            <person name="Bunk B."/>
            <person name="Haeckl F.J.F.P.J."/>
            <person name="Gunesch A.P."/>
            <person name="Birkelbach J."/>
            <person name="Nuebel U."/>
            <person name="Pietschmann T."/>
            <person name="Bach T."/>
            <person name="Mueller R."/>
        </authorList>
    </citation>
    <scope>NUCLEOTIDE SEQUENCE [LARGE SCALE GENOMIC DNA]</scope>
    <source>
        <strain evidence="5 6">MSr11954</strain>
    </source>
</reference>
<accession>A0ABZ2M5I9</accession>
<dbReference type="SUPFAM" id="SSF48452">
    <property type="entry name" value="TPR-like"/>
    <property type="match status" value="1"/>
</dbReference>
<dbReference type="EMBL" id="CP089984">
    <property type="protein sequence ID" value="WXB17506.1"/>
    <property type="molecule type" value="Genomic_DNA"/>
</dbReference>
<keyword evidence="1" id="KW-0802">TPR repeat</keyword>
<feature type="compositionally biased region" description="Basic and acidic residues" evidence="2">
    <location>
        <begin position="172"/>
        <end position="188"/>
    </location>
</feature>
<keyword evidence="6" id="KW-1185">Reference proteome</keyword>
<sequence length="316" mass="32795">MLPFRHRLVFGLATALLLASPPLAAQSADALIAHGVTLREQGRDEEALAEFRKAYAVAPTPRAQAQMGLAEQALGLWTAAEEHVRAALGAESDPWIAKNRAPLAQSLKTIEQHLGTLDVRGPAGAEVFVDGGKVGQLPLAHGLRLEAGGRTLELRAPGYQSTSRMVTILPDKTARETIELRPLRRPDPDQTTVPGQPPPRASNPPPDAKPGSTQRTVGWILTGAGGAAIVTGIVGLIVRNAEVSGYNDDPQCPGMNSPLPNPPQCQSHVSAADRWKIVGIAGLAAGAALGGTGVALVLTAPSGPHATAGISFSGKF</sequence>
<protein>
    <submittedName>
        <fullName evidence="5">PEGA domain-containing protein</fullName>
    </submittedName>
</protein>
<evidence type="ECO:0000256" key="3">
    <source>
        <dbReference type="SAM" id="SignalP"/>
    </source>
</evidence>
<feature type="chain" id="PRO_5046331723" evidence="3">
    <location>
        <begin position="25"/>
        <end position="316"/>
    </location>
</feature>
<dbReference type="InterPro" id="IPR013229">
    <property type="entry name" value="PEGA"/>
</dbReference>